<evidence type="ECO:0000313" key="3">
    <source>
        <dbReference type="EMBL" id="CAD6185009.1"/>
    </source>
</evidence>
<dbReference type="AlphaFoldDB" id="A0A8S1GP35"/>
<comment type="caution">
    <text evidence="3">The sequence shown here is derived from an EMBL/GenBank/DDBJ whole genome shotgun (WGS) entry which is preliminary data.</text>
</comment>
<dbReference type="Proteomes" id="UP000835052">
    <property type="component" value="Unassembled WGS sequence"/>
</dbReference>
<accession>A0A8S1GP35</accession>
<dbReference type="EMBL" id="CAJGYM010000002">
    <property type="protein sequence ID" value="CAD6185009.1"/>
    <property type="molecule type" value="Genomic_DNA"/>
</dbReference>
<sequence length="84" mass="9814">MSSFPAATEDKMNGNMNIVFVVMFIVTALVMTYIHNPYRQQRFEEYMRARSHVVHPHVELREIENDEDEGSLLQGEHIARNGHK</sequence>
<keyword evidence="2" id="KW-0812">Transmembrane</keyword>
<keyword evidence="2" id="KW-1133">Transmembrane helix</keyword>
<organism evidence="3 4">
    <name type="scientific">Caenorhabditis auriculariae</name>
    <dbReference type="NCBI Taxonomy" id="2777116"/>
    <lineage>
        <taxon>Eukaryota</taxon>
        <taxon>Metazoa</taxon>
        <taxon>Ecdysozoa</taxon>
        <taxon>Nematoda</taxon>
        <taxon>Chromadorea</taxon>
        <taxon>Rhabditida</taxon>
        <taxon>Rhabditina</taxon>
        <taxon>Rhabditomorpha</taxon>
        <taxon>Rhabditoidea</taxon>
        <taxon>Rhabditidae</taxon>
        <taxon>Peloderinae</taxon>
        <taxon>Caenorhabditis</taxon>
    </lineage>
</organism>
<gene>
    <name evidence="3" type="ORF">CAUJ_LOCUS928</name>
</gene>
<keyword evidence="4" id="KW-1185">Reference proteome</keyword>
<name>A0A8S1GP35_9PELO</name>
<evidence type="ECO:0000313" key="4">
    <source>
        <dbReference type="Proteomes" id="UP000835052"/>
    </source>
</evidence>
<protein>
    <submittedName>
        <fullName evidence="3">Uncharacterized protein</fullName>
    </submittedName>
</protein>
<proteinExistence type="predicted"/>
<reference evidence="3" key="1">
    <citation type="submission" date="2020-10" db="EMBL/GenBank/DDBJ databases">
        <authorList>
            <person name="Kikuchi T."/>
        </authorList>
    </citation>
    <scope>NUCLEOTIDE SEQUENCE</scope>
    <source>
        <strain evidence="3">NKZ352</strain>
    </source>
</reference>
<feature type="transmembrane region" description="Helical" evidence="2">
    <location>
        <begin position="16"/>
        <end position="34"/>
    </location>
</feature>
<keyword evidence="2" id="KW-0472">Membrane</keyword>
<evidence type="ECO:0000256" key="2">
    <source>
        <dbReference type="SAM" id="Phobius"/>
    </source>
</evidence>
<evidence type="ECO:0000256" key="1">
    <source>
        <dbReference type="SAM" id="MobiDB-lite"/>
    </source>
</evidence>
<feature type="region of interest" description="Disordered" evidence="1">
    <location>
        <begin position="64"/>
        <end position="84"/>
    </location>
</feature>